<feature type="transmembrane region" description="Helical" evidence="1">
    <location>
        <begin position="188"/>
        <end position="206"/>
    </location>
</feature>
<dbReference type="Proteomes" id="UP000009168">
    <property type="component" value="Unassembled WGS sequence"/>
</dbReference>
<evidence type="ECO:0000256" key="1">
    <source>
        <dbReference type="SAM" id="Phobius"/>
    </source>
</evidence>
<organism evidence="3 4">
    <name type="scientific">Tetrahymena thermophila (strain SB210)</name>
    <dbReference type="NCBI Taxonomy" id="312017"/>
    <lineage>
        <taxon>Eukaryota</taxon>
        <taxon>Sar</taxon>
        <taxon>Alveolata</taxon>
        <taxon>Ciliophora</taxon>
        <taxon>Intramacronucleata</taxon>
        <taxon>Oligohymenophorea</taxon>
        <taxon>Hymenostomatida</taxon>
        <taxon>Tetrahymenina</taxon>
        <taxon>Tetrahymenidae</taxon>
        <taxon>Tetrahymena</taxon>
    </lineage>
</organism>
<dbReference type="SUPFAM" id="SSF57184">
    <property type="entry name" value="Growth factor receptor domain"/>
    <property type="match status" value="1"/>
</dbReference>
<dbReference type="GeneID" id="24441303"/>
<evidence type="ECO:0000313" key="4">
    <source>
        <dbReference type="Proteomes" id="UP000009168"/>
    </source>
</evidence>
<dbReference type="InParanoid" id="W7XL04"/>
<dbReference type="RefSeq" id="XP_012652029.1">
    <property type="nucleotide sequence ID" value="XM_012796575.1"/>
</dbReference>
<keyword evidence="1 3" id="KW-0812">Transmembrane</keyword>
<feature type="signal peptide" evidence="2">
    <location>
        <begin position="1"/>
        <end position="20"/>
    </location>
</feature>
<keyword evidence="1" id="KW-1133">Transmembrane helix</keyword>
<proteinExistence type="predicted"/>
<keyword evidence="4" id="KW-1185">Reference proteome</keyword>
<protein>
    <submittedName>
        <fullName evidence="3">Transmembrane protein, putative</fullName>
    </submittedName>
</protein>
<feature type="chain" id="PRO_5004903954" evidence="2">
    <location>
        <begin position="21"/>
        <end position="231"/>
    </location>
</feature>
<dbReference type="AlphaFoldDB" id="W7XL04"/>
<keyword evidence="1" id="KW-0472">Membrane</keyword>
<dbReference type="Gene3D" id="2.10.220.10">
    <property type="entry name" value="Hormone Receptor, Insulin-like Growth Factor Receptor 1, Chain A, domain 2"/>
    <property type="match status" value="1"/>
</dbReference>
<evidence type="ECO:0000256" key="2">
    <source>
        <dbReference type="SAM" id="SignalP"/>
    </source>
</evidence>
<reference evidence="4" key="1">
    <citation type="journal article" date="2006" name="PLoS Biol.">
        <title>Macronuclear genome sequence of the ciliate Tetrahymena thermophila, a model eukaryote.</title>
        <authorList>
            <person name="Eisen J.A."/>
            <person name="Coyne R.S."/>
            <person name="Wu M."/>
            <person name="Wu D."/>
            <person name="Thiagarajan M."/>
            <person name="Wortman J.R."/>
            <person name="Badger J.H."/>
            <person name="Ren Q."/>
            <person name="Amedeo P."/>
            <person name="Jones K.M."/>
            <person name="Tallon L.J."/>
            <person name="Delcher A.L."/>
            <person name="Salzberg S.L."/>
            <person name="Silva J.C."/>
            <person name="Haas B.J."/>
            <person name="Majoros W.H."/>
            <person name="Farzad M."/>
            <person name="Carlton J.M."/>
            <person name="Smith R.K. Jr."/>
            <person name="Garg J."/>
            <person name="Pearlman R.E."/>
            <person name="Karrer K.M."/>
            <person name="Sun L."/>
            <person name="Manning G."/>
            <person name="Elde N.C."/>
            <person name="Turkewitz A.P."/>
            <person name="Asai D.J."/>
            <person name="Wilkes D.E."/>
            <person name="Wang Y."/>
            <person name="Cai H."/>
            <person name="Collins K."/>
            <person name="Stewart B.A."/>
            <person name="Lee S.R."/>
            <person name="Wilamowska K."/>
            <person name="Weinberg Z."/>
            <person name="Ruzzo W.L."/>
            <person name="Wloga D."/>
            <person name="Gaertig J."/>
            <person name="Frankel J."/>
            <person name="Tsao C.-C."/>
            <person name="Gorovsky M.A."/>
            <person name="Keeling P.J."/>
            <person name="Waller R.F."/>
            <person name="Patron N.J."/>
            <person name="Cherry J.M."/>
            <person name="Stover N.A."/>
            <person name="Krieger C.J."/>
            <person name="del Toro C."/>
            <person name="Ryder H.F."/>
            <person name="Williamson S.C."/>
            <person name="Barbeau R.A."/>
            <person name="Hamilton E.P."/>
            <person name="Orias E."/>
        </authorList>
    </citation>
    <scope>NUCLEOTIDE SEQUENCE [LARGE SCALE GENOMIC DNA]</scope>
    <source>
        <strain evidence="4">SB210</strain>
    </source>
</reference>
<evidence type="ECO:0000313" key="3">
    <source>
        <dbReference type="EMBL" id="EWS75444.1"/>
    </source>
</evidence>
<dbReference type="EMBL" id="GG662768">
    <property type="protein sequence ID" value="EWS75444.1"/>
    <property type="molecule type" value="Genomic_DNA"/>
</dbReference>
<gene>
    <name evidence="3" type="ORF">TTHERM_000986288</name>
</gene>
<name>W7XL04_TETTS</name>
<dbReference type="KEGG" id="tet:TTHERM_000986288"/>
<dbReference type="InterPro" id="IPR009030">
    <property type="entry name" value="Growth_fac_rcpt_cys_sf"/>
</dbReference>
<keyword evidence="2" id="KW-0732">Signal</keyword>
<accession>W7XL04</accession>
<sequence length="231" mass="26930">MYVLQLAIFFQVNLINVNSAQKIAANAFQTITVFYVCQDSFQQYYSIFNLKLINLRKQNSQGQCVGNCGDNQLKNTLNKQCQNVPDINCQKYNQQNQCQQCKDGYILSKNKICENTFCSGYQGTYDISTQKCSLDGFLLSDYSREQQDQQANAQLTQDSFSFQYSSLKESLNEQIIEIIVLDILDYKLVLFQYICLNFVIYLLILFRQQEELFNTSYFMSTNQCLPYIYLI</sequence>